<feature type="region of interest" description="Disordered" evidence="5">
    <location>
        <begin position="1"/>
        <end position="44"/>
    </location>
</feature>
<dbReference type="InterPro" id="IPR052819">
    <property type="entry name" value="Chromatin_regulatory_protein"/>
</dbReference>
<dbReference type="InterPro" id="IPR001965">
    <property type="entry name" value="Znf_PHD"/>
</dbReference>
<keyword evidence="1" id="KW-0479">Metal-binding</keyword>
<dbReference type="GO" id="GO:0032221">
    <property type="term" value="C:Rpd3S complex"/>
    <property type="evidence" value="ECO:0007669"/>
    <property type="project" value="TreeGrafter"/>
</dbReference>
<dbReference type="Proteomes" id="UP000095085">
    <property type="component" value="Unassembled WGS sequence"/>
</dbReference>
<dbReference type="Pfam" id="PF00628">
    <property type="entry name" value="PHD"/>
    <property type="match status" value="1"/>
</dbReference>
<feature type="region of interest" description="Disordered" evidence="5">
    <location>
        <begin position="187"/>
        <end position="239"/>
    </location>
</feature>
<dbReference type="AlphaFoldDB" id="A0A1E4RPM1"/>
<feature type="compositionally biased region" description="Low complexity" evidence="5">
    <location>
        <begin position="102"/>
        <end position="125"/>
    </location>
</feature>
<evidence type="ECO:0000256" key="1">
    <source>
        <dbReference type="ARBA" id="ARBA00022723"/>
    </source>
</evidence>
<evidence type="ECO:0000256" key="5">
    <source>
        <dbReference type="SAM" id="MobiDB-lite"/>
    </source>
</evidence>
<feature type="domain" description="PHD-type" evidence="6">
    <location>
        <begin position="240"/>
        <end position="287"/>
    </location>
</feature>
<dbReference type="InterPro" id="IPR013083">
    <property type="entry name" value="Znf_RING/FYVE/PHD"/>
</dbReference>
<proteinExistence type="predicted"/>
<feature type="compositionally biased region" description="Low complexity" evidence="5">
    <location>
        <begin position="189"/>
        <end position="206"/>
    </location>
</feature>
<dbReference type="InterPro" id="IPR019787">
    <property type="entry name" value="Znf_PHD-finger"/>
</dbReference>
<accession>A0A1E4RPM1</accession>
<dbReference type="PROSITE" id="PS50016">
    <property type="entry name" value="ZF_PHD_2"/>
    <property type="match status" value="1"/>
</dbReference>
<sequence length="706" mass="79612">MKKRKLPSTPALPSQPSRKSSRLSEKTVDFSNNGLQLKKSPHIIETPSRKTRLKGLGTLQSGGVKSFEEPELAAPQPIYTGLPLESFPTAKIKKESLWPLNKKINGNGINKKSRSASYNNSRNSSVTPPDDITSIDGVEHDYKRNLKTSKSEDISSVSEIREPGLPKKKPGKKTEGLKLIIRTPKKIKSNQTSSKATATTSNKVKVISPKKPNNTNLAPINRNVNEQDTHSEGDPAEENEDFCNTCGGSGVFICCDSCPKSFHFTCCEPPLEDCPEDNWHCRECDLKQNNQPKENWNFIGLFGPLLNDTQGRNPIEFCLPRKFRDSTFHNVSSDSFNHYKDDLMKPEISYSKANGSQISGCNKDDDLEIESLYDSKGRPFLCHKCGDSGLNKRFLIHCDYCPLIWHLDCLDNIMCSTKTLGSKWKCPNHVDNLLPTSLFNKRNFKDSSVVEVSLHNHFLQIASMNNLFIKYNDQPYFKDGAVPSFQDYAQFEHESFIRNSESSFKAEDQRESMDDSNFDIHPNFKLPAYFDSTTNSDDKVVAKASNNLSKLLVITDKSQDTGVTNKGFVYRVPEESIILSFMAKSKELRNTNPETVRTKKATIMEEISDYENRSRLESNSDELELVDGLSQLKQSPIVHHPSNKIDFDELVKIALESEGSTPYTENKDVKDSISLEEIDDLLKIKKLIEAKGRESLIDFLKSNPKH</sequence>
<dbReference type="Gene3D" id="2.30.30.1150">
    <property type="match status" value="1"/>
</dbReference>
<dbReference type="Gene3D" id="3.30.40.10">
    <property type="entry name" value="Zinc/RING finger domain, C3HC4 (zinc finger)"/>
    <property type="match status" value="1"/>
</dbReference>
<dbReference type="GeneID" id="30992900"/>
<dbReference type="GO" id="GO:0006357">
    <property type="term" value="P:regulation of transcription by RNA polymerase II"/>
    <property type="evidence" value="ECO:0007669"/>
    <property type="project" value="TreeGrafter"/>
</dbReference>
<keyword evidence="2 4" id="KW-0863">Zinc-finger</keyword>
<protein>
    <recommendedName>
        <fullName evidence="6">PHD-type domain-containing protein</fullName>
    </recommendedName>
</protein>
<feature type="region of interest" description="Disordered" evidence="5">
    <location>
        <begin position="102"/>
        <end position="173"/>
    </location>
</feature>
<evidence type="ECO:0000256" key="4">
    <source>
        <dbReference type="PROSITE-ProRule" id="PRU00146"/>
    </source>
</evidence>
<dbReference type="CDD" id="cd15534">
    <property type="entry name" value="PHD2_PHF12_Rco1"/>
    <property type="match status" value="1"/>
</dbReference>
<reference evidence="8" key="1">
    <citation type="submission" date="2016-05" db="EMBL/GenBank/DDBJ databases">
        <title>Comparative genomics of biotechnologically important yeasts.</title>
        <authorList>
            <consortium name="DOE Joint Genome Institute"/>
            <person name="Riley R."/>
            <person name="Haridas S."/>
            <person name="Wolfe K.H."/>
            <person name="Lopes M.R."/>
            <person name="Hittinger C.T."/>
            <person name="Goker M."/>
            <person name="Salamov A."/>
            <person name="Wisecaver J."/>
            <person name="Long T.M."/>
            <person name="Aerts A.L."/>
            <person name="Barry K."/>
            <person name="Choi C."/>
            <person name="Clum A."/>
            <person name="Coughlan A.Y."/>
            <person name="Deshpande S."/>
            <person name="Douglass A.P."/>
            <person name="Hanson S.J."/>
            <person name="Klenk H.-P."/>
            <person name="Labutti K."/>
            <person name="Lapidus A."/>
            <person name="Lindquist E."/>
            <person name="Lipzen A."/>
            <person name="Meier-Kolthoff J.P."/>
            <person name="Ohm R.A."/>
            <person name="Otillar R.P."/>
            <person name="Pangilinan J."/>
            <person name="Peng Y."/>
            <person name="Rokas A."/>
            <person name="Rosa C.A."/>
            <person name="Scheuner C."/>
            <person name="Sibirny A.A."/>
            <person name="Slot J.C."/>
            <person name="Stielow J.B."/>
            <person name="Sun H."/>
            <person name="Kurtzman C.P."/>
            <person name="Blackwell M."/>
            <person name="Grigoriev I.V."/>
            <person name="Jeffries T.W."/>
        </authorList>
    </citation>
    <scope>NUCLEOTIDE SEQUENCE [LARGE SCALE GENOMIC DNA]</scope>
    <source>
        <strain evidence="8">NRRL Y-1933</strain>
    </source>
</reference>
<dbReference type="PANTHER" id="PTHR47636:SF1">
    <property type="entry name" value="TRANSCRIPTIONAL REGULATORY PROTEIN RCO1"/>
    <property type="match status" value="1"/>
</dbReference>
<evidence type="ECO:0000256" key="2">
    <source>
        <dbReference type="ARBA" id="ARBA00022771"/>
    </source>
</evidence>
<dbReference type="RefSeq" id="XP_020078218.1">
    <property type="nucleotide sequence ID" value="XM_020218350.1"/>
</dbReference>
<dbReference type="GO" id="GO:0008270">
    <property type="term" value="F:zinc ion binding"/>
    <property type="evidence" value="ECO:0007669"/>
    <property type="project" value="UniProtKB-KW"/>
</dbReference>
<name>A0A1E4RPM1_9ASCO</name>
<dbReference type="CDD" id="cd15535">
    <property type="entry name" value="PHD1_Rco1"/>
    <property type="match status" value="1"/>
</dbReference>
<evidence type="ECO:0000313" key="7">
    <source>
        <dbReference type="EMBL" id="ODV69151.1"/>
    </source>
</evidence>
<dbReference type="EMBL" id="KV454539">
    <property type="protein sequence ID" value="ODV69151.1"/>
    <property type="molecule type" value="Genomic_DNA"/>
</dbReference>
<dbReference type="InterPro" id="IPR019786">
    <property type="entry name" value="Zinc_finger_PHD-type_CS"/>
</dbReference>
<dbReference type="OrthoDB" id="5876363at2759"/>
<evidence type="ECO:0000313" key="8">
    <source>
        <dbReference type="Proteomes" id="UP000095085"/>
    </source>
</evidence>
<dbReference type="SUPFAM" id="SSF57903">
    <property type="entry name" value="FYVE/PHD zinc finger"/>
    <property type="match status" value="2"/>
</dbReference>
<evidence type="ECO:0000256" key="3">
    <source>
        <dbReference type="ARBA" id="ARBA00022833"/>
    </source>
</evidence>
<feature type="compositionally biased region" description="Basic and acidic residues" evidence="5">
    <location>
        <begin position="137"/>
        <end position="165"/>
    </location>
</feature>
<dbReference type="SMART" id="SM00249">
    <property type="entry name" value="PHD"/>
    <property type="match status" value="2"/>
</dbReference>
<dbReference type="InterPro" id="IPR011011">
    <property type="entry name" value="Znf_FYVE_PHD"/>
</dbReference>
<feature type="compositionally biased region" description="Polar residues" evidence="5">
    <location>
        <begin position="211"/>
        <end position="224"/>
    </location>
</feature>
<dbReference type="PROSITE" id="PS01359">
    <property type="entry name" value="ZF_PHD_1"/>
    <property type="match status" value="1"/>
</dbReference>
<dbReference type="PANTHER" id="PTHR47636">
    <property type="entry name" value="TRANSCRIPTIONAL REGULATORY PROTEIN RCO1"/>
    <property type="match status" value="1"/>
</dbReference>
<gene>
    <name evidence="7" type="ORF">HYPBUDRAFT_104505</name>
</gene>
<evidence type="ECO:0000259" key="6">
    <source>
        <dbReference type="PROSITE" id="PS50016"/>
    </source>
</evidence>
<keyword evidence="3" id="KW-0862">Zinc</keyword>
<organism evidence="7 8">
    <name type="scientific">Hyphopichia burtonii NRRL Y-1933</name>
    <dbReference type="NCBI Taxonomy" id="984485"/>
    <lineage>
        <taxon>Eukaryota</taxon>
        <taxon>Fungi</taxon>
        <taxon>Dikarya</taxon>
        <taxon>Ascomycota</taxon>
        <taxon>Saccharomycotina</taxon>
        <taxon>Pichiomycetes</taxon>
        <taxon>Debaryomycetaceae</taxon>
        <taxon>Hyphopichia</taxon>
    </lineage>
</organism>
<dbReference type="STRING" id="984485.A0A1E4RPM1"/>
<keyword evidence="8" id="KW-1185">Reference proteome</keyword>